<gene>
    <name evidence="1" type="ORF">KIPB_017315</name>
</gene>
<proteinExistence type="predicted"/>
<reference evidence="1 2" key="1">
    <citation type="journal article" date="2018" name="PLoS ONE">
        <title>The draft genome of Kipferlia bialata reveals reductive genome evolution in fornicate parasites.</title>
        <authorList>
            <person name="Tanifuji G."/>
            <person name="Takabayashi S."/>
            <person name="Kume K."/>
            <person name="Takagi M."/>
            <person name="Nakayama T."/>
            <person name="Kamikawa R."/>
            <person name="Inagaki Y."/>
            <person name="Hashimoto T."/>
        </authorList>
    </citation>
    <scope>NUCLEOTIDE SEQUENCE [LARGE SCALE GENOMIC DNA]</scope>
    <source>
        <strain evidence="1">NY0173</strain>
    </source>
</reference>
<keyword evidence="2" id="KW-1185">Reference proteome</keyword>
<dbReference type="EMBL" id="BDIP01011447">
    <property type="protein sequence ID" value="GCA65528.1"/>
    <property type="molecule type" value="Genomic_DNA"/>
</dbReference>
<organism evidence="1 2">
    <name type="scientific">Kipferlia bialata</name>
    <dbReference type="NCBI Taxonomy" id="797122"/>
    <lineage>
        <taxon>Eukaryota</taxon>
        <taxon>Metamonada</taxon>
        <taxon>Carpediemonas-like organisms</taxon>
        <taxon>Kipferlia</taxon>
    </lineage>
</organism>
<sequence>MVASKLRRKDIRCK</sequence>
<accession>A0A391P485</accession>
<protein>
    <submittedName>
        <fullName evidence="1">Uncharacterized protein</fullName>
    </submittedName>
</protein>
<evidence type="ECO:0000313" key="1">
    <source>
        <dbReference type="EMBL" id="GCA65528.1"/>
    </source>
</evidence>
<comment type="caution">
    <text evidence="1">The sequence shown here is derived from an EMBL/GenBank/DDBJ whole genome shotgun (WGS) entry which is preliminary data.</text>
</comment>
<feature type="non-terminal residue" evidence="1">
    <location>
        <position position="14"/>
    </location>
</feature>
<dbReference type="Proteomes" id="UP000265618">
    <property type="component" value="Unassembled WGS sequence"/>
</dbReference>
<evidence type="ECO:0000313" key="2">
    <source>
        <dbReference type="Proteomes" id="UP000265618"/>
    </source>
</evidence>
<name>A0A391P485_9EUKA</name>